<dbReference type="Proteomes" id="UP001190700">
    <property type="component" value="Unassembled WGS sequence"/>
</dbReference>
<evidence type="ECO:0000313" key="4">
    <source>
        <dbReference type="Proteomes" id="UP001190700"/>
    </source>
</evidence>
<evidence type="ECO:0000256" key="1">
    <source>
        <dbReference type="ARBA" id="ARBA00001962"/>
    </source>
</evidence>
<dbReference type="Pfam" id="PF05721">
    <property type="entry name" value="PhyH"/>
    <property type="match status" value="1"/>
</dbReference>
<proteinExistence type="predicted"/>
<dbReference type="InterPro" id="IPR008775">
    <property type="entry name" value="Phytyl_CoA_dOase-like"/>
</dbReference>
<name>A0AAE0BNJ1_9CHLO</name>
<dbReference type="Gene3D" id="2.80.10.50">
    <property type="match status" value="1"/>
</dbReference>
<dbReference type="AlphaFoldDB" id="A0AAE0BNJ1"/>
<keyword evidence="4" id="KW-1185">Reference proteome</keyword>
<comment type="caution">
    <text evidence="3">The sequence shown here is derived from an EMBL/GenBank/DDBJ whole genome shotgun (WGS) entry which is preliminary data.</text>
</comment>
<dbReference type="PANTHER" id="PTHR20883:SF48">
    <property type="entry name" value="ECTOINE DIOXYGENASE"/>
    <property type="match status" value="1"/>
</dbReference>
<sequence>MAAFAQLTTFQRQCFEENGYLVLKGVVSKAETERFLREAVEPAMREQGFPLFDFQPQLDPSGSTGGPIKAQDGGDHPIRGVDTRWPAFFESPVLRGALDDLHGGPESVVWDWDAGARKGVGWIHPRWPVAHDDNRWPPTNWRTLGWHTDGETHYISTRQSIVVLPVVTPISQGGGGTALIQGSHKKIANVLFTAKQTGEHLCKEAYRQVVDRLVQLTAETDIVETRGSAGDVLLMHPFLVHAGSDANYGHPVRITFNLATKFIPQHTSYPSCVRAVAACVRPSWIQMDEGHLALGPIFGLQNVATGHYLQVNGETNRVIGSYGNIKIDKNGWWRLLPYEGGTHTFRSVAAGKFLNLSAGSMADLATVHVWGDTAAAGGQDSRWHIVYEIDGTCGIKSQKSSRFLMLPPSPITLPQNPEARVFGTDLNPIPSNDPTCNSSKLPTNRWRLIPLLI</sequence>
<dbReference type="Gene3D" id="2.60.120.620">
    <property type="entry name" value="q2cbj1_9rhob like domain"/>
    <property type="match status" value="1"/>
</dbReference>
<organism evidence="3 4">
    <name type="scientific">Cymbomonas tetramitiformis</name>
    <dbReference type="NCBI Taxonomy" id="36881"/>
    <lineage>
        <taxon>Eukaryota</taxon>
        <taxon>Viridiplantae</taxon>
        <taxon>Chlorophyta</taxon>
        <taxon>Pyramimonadophyceae</taxon>
        <taxon>Pyramimonadales</taxon>
        <taxon>Pyramimonadaceae</taxon>
        <taxon>Cymbomonas</taxon>
    </lineage>
</organism>
<comment type="cofactor">
    <cofactor evidence="1">
        <name>Fe cation</name>
        <dbReference type="ChEBI" id="CHEBI:24875"/>
    </cofactor>
</comment>
<accession>A0AAE0BNJ1</accession>
<dbReference type="CDD" id="cd00161">
    <property type="entry name" value="beta-trefoil_Ricin-like"/>
    <property type="match status" value="1"/>
</dbReference>
<dbReference type="SUPFAM" id="SSF51197">
    <property type="entry name" value="Clavaminate synthase-like"/>
    <property type="match status" value="1"/>
</dbReference>
<gene>
    <name evidence="3" type="ORF">CYMTET_50278</name>
</gene>
<protein>
    <recommendedName>
        <fullName evidence="2">Ricin B lectin domain-containing protein</fullName>
    </recommendedName>
</protein>
<dbReference type="PANTHER" id="PTHR20883">
    <property type="entry name" value="PHYTANOYL-COA DIOXYGENASE DOMAIN CONTAINING 1"/>
    <property type="match status" value="1"/>
</dbReference>
<evidence type="ECO:0000259" key="2">
    <source>
        <dbReference type="Pfam" id="PF14200"/>
    </source>
</evidence>
<dbReference type="EMBL" id="LGRX02033811">
    <property type="protein sequence ID" value="KAK3239821.1"/>
    <property type="molecule type" value="Genomic_DNA"/>
</dbReference>
<dbReference type="GO" id="GO:0016491">
    <property type="term" value="F:oxidoreductase activity"/>
    <property type="evidence" value="ECO:0007669"/>
    <property type="project" value="UniProtKB-ARBA"/>
</dbReference>
<reference evidence="3 4" key="1">
    <citation type="journal article" date="2015" name="Genome Biol. Evol.">
        <title>Comparative Genomics of a Bacterivorous Green Alga Reveals Evolutionary Causalities and Consequences of Phago-Mixotrophic Mode of Nutrition.</title>
        <authorList>
            <person name="Burns J.A."/>
            <person name="Paasch A."/>
            <person name="Narechania A."/>
            <person name="Kim E."/>
        </authorList>
    </citation>
    <scope>NUCLEOTIDE SEQUENCE [LARGE SCALE GENOMIC DNA]</scope>
    <source>
        <strain evidence="3 4">PLY_AMNH</strain>
    </source>
</reference>
<dbReference type="InterPro" id="IPR035992">
    <property type="entry name" value="Ricin_B-like_lectins"/>
</dbReference>
<dbReference type="SUPFAM" id="SSF50370">
    <property type="entry name" value="Ricin B-like lectins"/>
    <property type="match status" value="1"/>
</dbReference>
<feature type="domain" description="Ricin B lectin" evidence="2">
    <location>
        <begin position="298"/>
        <end position="370"/>
    </location>
</feature>
<dbReference type="Pfam" id="PF14200">
    <property type="entry name" value="RicinB_lectin_2"/>
    <property type="match status" value="1"/>
</dbReference>
<dbReference type="GO" id="GO:0046872">
    <property type="term" value="F:metal ion binding"/>
    <property type="evidence" value="ECO:0007669"/>
    <property type="project" value="UniProtKB-ARBA"/>
</dbReference>
<dbReference type="InterPro" id="IPR000772">
    <property type="entry name" value="Ricin_B_lectin"/>
</dbReference>
<evidence type="ECO:0000313" key="3">
    <source>
        <dbReference type="EMBL" id="KAK3239821.1"/>
    </source>
</evidence>